<gene>
    <name evidence="10" type="ORF">A2803_05070</name>
</gene>
<dbReference type="CDD" id="cd00075">
    <property type="entry name" value="HATPase"/>
    <property type="match status" value="1"/>
</dbReference>
<dbReference type="SMART" id="SM00091">
    <property type="entry name" value="PAS"/>
    <property type="match status" value="2"/>
</dbReference>
<dbReference type="CDD" id="cd00130">
    <property type="entry name" value="PAS"/>
    <property type="match status" value="2"/>
</dbReference>
<evidence type="ECO:0000256" key="6">
    <source>
        <dbReference type="ARBA" id="ARBA00023012"/>
    </source>
</evidence>
<dbReference type="InterPro" id="IPR003594">
    <property type="entry name" value="HATPase_dom"/>
</dbReference>
<evidence type="ECO:0000256" key="3">
    <source>
        <dbReference type="ARBA" id="ARBA00022553"/>
    </source>
</evidence>
<dbReference type="Proteomes" id="UP000178870">
    <property type="component" value="Unassembled WGS sequence"/>
</dbReference>
<dbReference type="Pfam" id="PF08447">
    <property type="entry name" value="PAS_3"/>
    <property type="match status" value="1"/>
</dbReference>
<proteinExistence type="predicted"/>
<reference evidence="10 11" key="1">
    <citation type="journal article" date="2016" name="Nat. Commun.">
        <title>Thousands of microbial genomes shed light on interconnected biogeochemical processes in an aquifer system.</title>
        <authorList>
            <person name="Anantharaman K."/>
            <person name="Brown C.T."/>
            <person name="Hug L.A."/>
            <person name="Sharon I."/>
            <person name="Castelle C.J."/>
            <person name="Probst A.J."/>
            <person name="Thomas B.C."/>
            <person name="Singh A."/>
            <person name="Wilkins M.J."/>
            <person name="Karaoz U."/>
            <person name="Brodie E.L."/>
            <person name="Williams K.H."/>
            <person name="Hubbard S.S."/>
            <person name="Banfield J.F."/>
        </authorList>
    </citation>
    <scope>NUCLEOTIDE SEQUENCE [LARGE SCALE GENOMIC DNA]</scope>
</reference>
<dbReference type="Pfam" id="PF02518">
    <property type="entry name" value="HATPase_c"/>
    <property type="match status" value="1"/>
</dbReference>
<dbReference type="PROSITE" id="PS50109">
    <property type="entry name" value="HIS_KIN"/>
    <property type="match status" value="1"/>
</dbReference>
<keyword evidence="4" id="KW-0808">Transferase</keyword>
<dbReference type="Pfam" id="PF13426">
    <property type="entry name" value="PAS_9"/>
    <property type="match status" value="1"/>
</dbReference>
<dbReference type="SMART" id="SM00086">
    <property type="entry name" value="PAC"/>
    <property type="match status" value="2"/>
</dbReference>
<dbReference type="SUPFAM" id="SSF55874">
    <property type="entry name" value="ATPase domain of HSP90 chaperone/DNA topoisomerase II/histidine kinase"/>
    <property type="match status" value="1"/>
</dbReference>
<evidence type="ECO:0000313" key="11">
    <source>
        <dbReference type="Proteomes" id="UP000178870"/>
    </source>
</evidence>
<evidence type="ECO:0000256" key="4">
    <source>
        <dbReference type="ARBA" id="ARBA00022679"/>
    </source>
</evidence>
<keyword evidence="7" id="KW-1133">Transmembrane helix</keyword>
<dbReference type="SUPFAM" id="SSF47384">
    <property type="entry name" value="Homodimeric domain of signal transducing histidine kinase"/>
    <property type="match status" value="1"/>
</dbReference>
<keyword evidence="7" id="KW-0812">Transmembrane</keyword>
<evidence type="ECO:0000256" key="2">
    <source>
        <dbReference type="ARBA" id="ARBA00012438"/>
    </source>
</evidence>
<dbReference type="Gene3D" id="3.30.565.10">
    <property type="entry name" value="Histidine kinase-like ATPase, C-terminal domain"/>
    <property type="match status" value="1"/>
</dbReference>
<evidence type="ECO:0000313" key="10">
    <source>
        <dbReference type="EMBL" id="OGM32936.1"/>
    </source>
</evidence>
<dbReference type="GO" id="GO:0000155">
    <property type="term" value="F:phosphorelay sensor kinase activity"/>
    <property type="evidence" value="ECO:0007669"/>
    <property type="project" value="InterPro"/>
</dbReference>
<dbReference type="InterPro" id="IPR000014">
    <property type="entry name" value="PAS"/>
</dbReference>
<keyword evidence="3" id="KW-0597">Phosphoprotein</keyword>
<dbReference type="PROSITE" id="PS50112">
    <property type="entry name" value="PAS"/>
    <property type="match status" value="2"/>
</dbReference>
<sequence length="480" mass="52819">MPLLDSFFYISTDSMCLLSTDGKIVEVSPSFETLLGIPKSELLSRQWGDFVHPEDRGLVGNSFENRMISKDGTNIWVSWKSTVEQGNTLLVGRDVTNEKAAQNELILQNRKTLEVKARQEAILASIGDGVVAVSDRGEVIFTNAQALSLLGVESQEMLGKHLISAIRAVDADDKPLQSEAHPMQQSLLRGRKIVSSSIYFYKKDGTKFPVAVTASPVILMGALIGGVLVFRDITREKEIDRMKTEFISLASHQLRTPLSAMKWFSEMLLSGDGGALNDEQKVMVNNIYLSNERMIELVNSLLNISRIESGRIIIEPTPTNLKKLIDEVLVELAPKIAQKKHNVVVSVHGALPEINIDPKFVRHVYMNLLTNAIKYTGEGGEIHIIVSRSGGEIISQISDNGYGIPASQHEKVFQKFFRAENVAKVETDGTGLGLYLIKSIVEASGGRIWFESAEGKGSTFWFSLPFAGSPAKQGEVSINS</sequence>
<feature type="transmembrane region" description="Helical" evidence="7">
    <location>
        <begin position="208"/>
        <end position="230"/>
    </location>
</feature>
<dbReference type="InterPro" id="IPR035965">
    <property type="entry name" value="PAS-like_dom_sf"/>
</dbReference>
<dbReference type="InterPro" id="IPR013655">
    <property type="entry name" value="PAS_fold_3"/>
</dbReference>
<organism evidence="10 11">
    <name type="scientific">Candidatus Woesebacteria bacterium RIFCSPHIGHO2_01_FULL_44_21</name>
    <dbReference type="NCBI Taxonomy" id="1802503"/>
    <lineage>
        <taxon>Bacteria</taxon>
        <taxon>Candidatus Woeseibacteriota</taxon>
    </lineage>
</organism>
<feature type="domain" description="Histidine kinase" evidence="8">
    <location>
        <begin position="249"/>
        <end position="468"/>
    </location>
</feature>
<evidence type="ECO:0000256" key="1">
    <source>
        <dbReference type="ARBA" id="ARBA00000085"/>
    </source>
</evidence>
<dbReference type="InterPro" id="IPR003661">
    <property type="entry name" value="HisK_dim/P_dom"/>
</dbReference>
<dbReference type="AlphaFoldDB" id="A0A1F7YZZ4"/>
<dbReference type="EC" id="2.7.13.3" evidence="2"/>
<dbReference type="Pfam" id="PF00512">
    <property type="entry name" value="HisKA"/>
    <property type="match status" value="1"/>
</dbReference>
<keyword evidence="5" id="KW-0418">Kinase</keyword>
<dbReference type="PANTHER" id="PTHR43711:SF31">
    <property type="entry name" value="HISTIDINE KINASE"/>
    <property type="match status" value="1"/>
</dbReference>
<accession>A0A1F7YZZ4</accession>
<name>A0A1F7YZZ4_9BACT</name>
<dbReference type="InterPro" id="IPR036097">
    <property type="entry name" value="HisK_dim/P_sf"/>
</dbReference>
<dbReference type="SMART" id="SM00387">
    <property type="entry name" value="HATPase_c"/>
    <property type="match status" value="1"/>
</dbReference>
<dbReference type="InterPro" id="IPR050736">
    <property type="entry name" value="Sensor_HK_Regulatory"/>
</dbReference>
<dbReference type="SMART" id="SM00388">
    <property type="entry name" value="HisKA"/>
    <property type="match status" value="1"/>
</dbReference>
<keyword evidence="7" id="KW-0472">Membrane</keyword>
<dbReference type="Gene3D" id="1.10.287.130">
    <property type="match status" value="1"/>
</dbReference>
<evidence type="ECO:0000259" key="9">
    <source>
        <dbReference type="PROSITE" id="PS50112"/>
    </source>
</evidence>
<dbReference type="PANTHER" id="PTHR43711">
    <property type="entry name" value="TWO-COMPONENT HISTIDINE KINASE"/>
    <property type="match status" value="1"/>
</dbReference>
<dbReference type="PRINTS" id="PR00344">
    <property type="entry name" value="BCTRLSENSOR"/>
</dbReference>
<dbReference type="CDD" id="cd00082">
    <property type="entry name" value="HisKA"/>
    <property type="match status" value="1"/>
</dbReference>
<dbReference type="SUPFAM" id="SSF55785">
    <property type="entry name" value="PYP-like sensor domain (PAS domain)"/>
    <property type="match status" value="2"/>
</dbReference>
<protein>
    <recommendedName>
        <fullName evidence="2">histidine kinase</fullName>
        <ecNumber evidence="2">2.7.13.3</ecNumber>
    </recommendedName>
</protein>
<evidence type="ECO:0000256" key="7">
    <source>
        <dbReference type="SAM" id="Phobius"/>
    </source>
</evidence>
<comment type="catalytic activity">
    <reaction evidence="1">
        <text>ATP + protein L-histidine = ADP + protein N-phospho-L-histidine.</text>
        <dbReference type="EC" id="2.7.13.3"/>
    </reaction>
</comment>
<comment type="caution">
    <text evidence="10">The sequence shown here is derived from an EMBL/GenBank/DDBJ whole genome shotgun (WGS) entry which is preliminary data.</text>
</comment>
<dbReference type="InterPro" id="IPR004358">
    <property type="entry name" value="Sig_transdc_His_kin-like_C"/>
</dbReference>
<evidence type="ECO:0000259" key="8">
    <source>
        <dbReference type="PROSITE" id="PS50109"/>
    </source>
</evidence>
<dbReference type="InterPro" id="IPR036890">
    <property type="entry name" value="HATPase_C_sf"/>
</dbReference>
<dbReference type="Gene3D" id="3.30.450.20">
    <property type="entry name" value="PAS domain"/>
    <property type="match status" value="2"/>
</dbReference>
<keyword evidence="6" id="KW-0902">Two-component regulatory system</keyword>
<dbReference type="EMBL" id="MGGP01000011">
    <property type="protein sequence ID" value="OGM32936.1"/>
    <property type="molecule type" value="Genomic_DNA"/>
</dbReference>
<dbReference type="NCBIfam" id="TIGR00229">
    <property type="entry name" value="sensory_box"/>
    <property type="match status" value="2"/>
</dbReference>
<dbReference type="FunFam" id="3.30.565.10:FF:000006">
    <property type="entry name" value="Sensor histidine kinase WalK"/>
    <property type="match status" value="1"/>
</dbReference>
<feature type="domain" description="PAS" evidence="9">
    <location>
        <begin position="1"/>
        <end position="71"/>
    </location>
</feature>
<evidence type="ECO:0000256" key="5">
    <source>
        <dbReference type="ARBA" id="ARBA00022777"/>
    </source>
</evidence>
<dbReference type="InterPro" id="IPR001610">
    <property type="entry name" value="PAC"/>
</dbReference>
<feature type="domain" description="PAS" evidence="9">
    <location>
        <begin position="115"/>
        <end position="190"/>
    </location>
</feature>
<dbReference type="InterPro" id="IPR005467">
    <property type="entry name" value="His_kinase_dom"/>
</dbReference>